<reference evidence="3 4" key="1">
    <citation type="submission" date="2019-05" db="EMBL/GenBank/DDBJ databases">
        <title>Nakamurella sp. N5BH11, whole genome shotgun sequence.</title>
        <authorList>
            <person name="Tuo L."/>
        </authorList>
    </citation>
    <scope>NUCLEOTIDE SEQUENCE [LARGE SCALE GENOMIC DNA]</scope>
    <source>
        <strain evidence="3 4">N5BH11</strain>
    </source>
</reference>
<dbReference type="RefSeq" id="WP_137450515.1">
    <property type="nucleotide sequence ID" value="NZ_SZZH01000003.1"/>
</dbReference>
<name>A0A4V6CRT9_9ACTN</name>
<dbReference type="Pfam" id="PF13309">
    <property type="entry name" value="HTH_22"/>
    <property type="match status" value="1"/>
</dbReference>
<evidence type="ECO:0000313" key="3">
    <source>
        <dbReference type="EMBL" id="TKV58855.1"/>
    </source>
</evidence>
<evidence type="ECO:0000259" key="2">
    <source>
        <dbReference type="Pfam" id="PF13309"/>
    </source>
</evidence>
<feature type="region of interest" description="Disordered" evidence="1">
    <location>
        <begin position="62"/>
        <end position="83"/>
    </location>
</feature>
<comment type="caution">
    <text evidence="3">The sequence shown here is derived from an EMBL/GenBank/DDBJ whole genome shotgun (WGS) entry which is preliminary data.</text>
</comment>
<evidence type="ECO:0000256" key="1">
    <source>
        <dbReference type="SAM" id="MobiDB-lite"/>
    </source>
</evidence>
<sequence length="153" mass="16014">MSEVDALVADPSDEVSAAELLGAVRPLLDRIGARLVDPAELDARDVPLHWRGAVVAGVRLPGPVTGEPAGSADGGSPAGTEDADLGGLAGILASVERQFDEPLADLPRPDKQRAVRLLEEAGAFSYRKAVETVAGALGVSRFTVYNYLNRERA</sequence>
<accession>A0A4V6CRT9</accession>
<dbReference type="AlphaFoldDB" id="A0A4V6CRT9"/>
<dbReference type="Proteomes" id="UP000306985">
    <property type="component" value="Unassembled WGS sequence"/>
</dbReference>
<dbReference type="PANTHER" id="PTHR35568">
    <property type="entry name" value="TRANSCRIPTIONAL REGULATOR DAUR"/>
    <property type="match status" value="1"/>
</dbReference>
<dbReference type="EMBL" id="SZZH01000003">
    <property type="protein sequence ID" value="TKV58855.1"/>
    <property type="molecule type" value="Genomic_DNA"/>
</dbReference>
<dbReference type="OrthoDB" id="9796595at2"/>
<gene>
    <name evidence="3" type="ORF">FDO65_15255</name>
</gene>
<evidence type="ECO:0000313" key="4">
    <source>
        <dbReference type="Proteomes" id="UP000306985"/>
    </source>
</evidence>
<dbReference type="InterPro" id="IPR039446">
    <property type="entry name" value="DauR-like"/>
</dbReference>
<organism evidence="3 4">
    <name type="scientific">Nakamurella flava</name>
    <dbReference type="NCBI Taxonomy" id="2576308"/>
    <lineage>
        <taxon>Bacteria</taxon>
        <taxon>Bacillati</taxon>
        <taxon>Actinomycetota</taxon>
        <taxon>Actinomycetes</taxon>
        <taxon>Nakamurellales</taxon>
        <taxon>Nakamurellaceae</taxon>
        <taxon>Nakamurella</taxon>
    </lineage>
</organism>
<protein>
    <submittedName>
        <fullName evidence="3">Transcriptional regulator</fullName>
    </submittedName>
</protein>
<dbReference type="PANTHER" id="PTHR35568:SF1">
    <property type="entry name" value="TRANSCRIPTIONAL REGULATOR DAUR"/>
    <property type="match status" value="1"/>
</dbReference>
<dbReference type="InterPro" id="IPR039445">
    <property type="entry name" value="DauR-like_HTH"/>
</dbReference>
<keyword evidence="4" id="KW-1185">Reference proteome</keyword>
<feature type="domain" description="Transcriptional regulator DauR-like HTH" evidence="2">
    <location>
        <begin position="91"/>
        <end position="149"/>
    </location>
</feature>
<proteinExistence type="predicted"/>